<dbReference type="GO" id="GO:0005886">
    <property type="term" value="C:plasma membrane"/>
    <property type="evidence" value="ECO:0007669"/>
    <property type="project" value="TreeGrafter"/>
</dbReference>
<evidence type="ECO:0000259" key="2">
    <source>
        <dbReference type="PROSITE" id="PS50835"/>
    </source>
</evidence>
<feature type="domain" description="Ig-like" evidence="2">
    <location>
        <begin position="11"/>
        <end position="133"/>
    </location>
</feature>
<name>A0A3B3Z9W5_9GOBI</name>
<evidence type="ECO:0000313" key="4">
    <source>
        <dbReference type="Proteomes" id="UP000261520"/>
    </source>
</evidence>
<dbReference type="PROSITE" id="PS50835">
    <property type="entry name" value="IG_LIKE"/>
    <property type="match status" value="1"/>
</dbReference>
<dbReference type="GO" id="GO:0007166">
    <property type="term" value="P:cell surface receptor signaling pathway"/>
    <property type="evidence" value="ECO:0007669"/>
    <property type="project" value="TreeGrafter"/>
</dbReference>
<dbReference type="InterPro" id="IPR050413">
    <property type="entry name" value="TCR_beta_variable"/>
</dbReference>
<reference evidence="3" key="1">
    <citation type="submission" date="2025-08" db="UniProtKB">
        <authorList>
            <consortium name="Ensembl"/>
        </authorList>
    </citation>
    <scope>IDENTIFICATION</scope>
</reference>
<dbReference type="InterPro" id="IPR007110">
    <property type="entry name" value="Ig-like_dom"/>
</dbReference>
<dbReference type="PANTHER" id="PTHR23268:SF102">
    <property type="entry name" value="IMMUNOGLOBULIN V-SET DOMAIN-CONTAINING PROTEIN"/>
    <property type="match status" value="1"/>
</dbReference>
<dbReference type="PANTHER" id="PTHR23268">
    <property type="entry name" value="T-CELL RECEPTOR BETA CHAIN"/>
    <property type="match status" value="1"/>
</dbReference>
<dbReference type="GO" id="GO:0002376">
    <property type="term" value="P:immune system process"/>
    <property type="evidence" value="ECO:0007669"/>
    <property type="project" value="UniProtKB-KW"/>
</dbReference>
<dbReference type="STRING" id="409849.ENSPMGP00000001339"/>
<proteinExistence type="predicted"/>
<keyword evidence="1" id="KW-0391">Immunity</keyword>
<dbReference type="Gene3D" id="2.60.40.10">
    <property type="entry name" value="Immunoglobulins"/>
    <property type="match status" value="1"/>
</dbReference>
<reference evidence="3" key="2">
    <citation type="submission" date="2025-09" db="UniProtKB">
        <authorList>
            <consortium name="Ensembl"/>
        </authorList>
    </citation>
    <scope>IDENTIFICATION</scope>
</reference>
<dbReference type="InterPro" id="IPR013783">
    <property type="entry name" value="Ig-like_fold"/>
</dbReference>
<dbReference type="AlphaFoldDB" id="A0A3B3Z9W5"/>
<evidence type="ECO:0000256" key="1">
    <source>
        <dbReference type="ARBA" id="ARBA00022859"/>
    </source>
</evidence>
<accession>A0A3B3Z9W5</accession>
<dbReference type="InterPro" id="IPR036179">
    <property type="entry name" value="Ig-like_dom_sf"/>
</dbReference>
<sequence length="135" mass="14935">HGSRPEKGGLPSLDGCLGLQVHQSVSNVIKKPNEKVQIYCTHEKTDYRLMLWYQQPSGDTAMKLIGYLHYEAVTMENQYETLCSISGDLGGTTTKNGSLSVQLEGPEQSGVYFCAASQAHQYKDSNKVNKNYSNV</sequence>
<dbReference type="SUPFAM" id="SSF48726">
    <property type="entry name" value="Immunoglobulin"/>
    <property type="match status" value="1"/>
</dbReference>
<protein>
    <recommendedName>
        <fullName evidence="2">Ig-like domain-containing protein</fullName>
    </recommendedName>
</protein>
<evidence type="ECO:0000313" key="3">
    <source>
        <dbReference type="Ensembl" id="ENSPMGP00000001339.1"/>
    </source>
</evidence>
<dbReference type="Proteomes" id="UP000261520">
    <property type="component" value="Unplaced"/>
</dbReference>
<organism evidence="3 4">
    <name type="scientific">Periophthalmus magnuspinnatus</name>
    <dbReference type="NCBI Taxonomy" id="409849"/>
    <lineage>
        <taxon>Eukaryota</taxon>
        <taxon>Metazoa</taxon>
        <taxon>Chordata</taxon>
        <taxon>Craniata</taxon>
        <taxon>Vertebrata</taxon>
        <taxon>Euteleostomi</taxon>
        <taxon>Actinopterygii</taxon>
        <taxon>Neopterygii</taxon>
        <taxon>Teleostei</taxon>
        <taxon>Neoteleostei</taxon>
        <taxon>Acanthomorphata</taxon>
        <taxon>Gobiaria</taxon>
        <taxon>Gobiiformes</taxon>
        <taxon>Gobioidei</taxon>
        <taxon>Gobiidae</taxon>
        <taxon>Oxudercinae</taxon>
        <taxon>Periophthalmus</taxon>
    </lineage>
</organism>
<keyword evidence="4" id="KW-1185">Reference proteome</keyword>
<dbReference type="Ensembl" id="ENSPMGT00000001422.1">
    <property type="protein sequence ID" value="ENSPMGP00000001339.1"/>
    <property type="gene ID" value="ENSPMGG00000001215.1"/>
</dbReference>